<dbReference type="PROSITE" id="PS00105">
    <property type="entry name" value="AA_TRANSFER_CLASS_1"/>
    <property type="match status" value="1"/>
</dbReference>
<dbReference type="SUPFAM" id="SSF53383">
    <property type="entry name" value="PLP-dependent transferases"/>
    <property type="match status" value="1"/>
</dbReference>
<gene>
    <name evidence="7" type="ORF">METZ01_LOCUS275808</name>
</gene>
<comment type="similarity">
    <text evidence="2">Belongs to the class-I pyridoxal-phosphate-dependent aminotransferase family.</text>
</comment>
<dbReference type="InterPro" id="IPR004838">
    <property type="entry name" value="NHTrfase_class1_PyrdxlP-BS"/>
</dbReference>
<dbReference type="InterPro" id="IPR015421">
    <property type="entry name" value="PyrdxlP-dep_Trfase_major"/>
</dbReference>
<dbReference type="CDD" id="cd00609">
    <property type="entry name" value="AAT_like"/>
    <property type="match status" value="1"/>
</dbReference>
<dbReference type="Pfam" id="PF00155">
    <property type="entry name" value="Aminotran_1_2"/>
    <property type="match status" value="1"/>
</dbReference>
<dbReference type="InterPro" id="IPR015424">
    <property type="entry name" value="PyrdxlP-dep_Trfase"/>
</dbReference>
<dbReference type="FunFam" id="3.40.640.10:FF:000033">
    <property type="entry name" value="Aspartate aminotransferase"/>
    <property type="match status" value="1"/>
</dbReference>
<dbReference type="InterPro" id="IPR015422">
    <property type="entry name" value="PyrdxlP-dep_Trfase_small"/>
</dbReference>
<dbReference type="InterPro" id="IPR004839">
    <property type="entry name" value="Aminotransferase_I/II_large"/>
</dbReference>
<protein>
    <recommendedName>
        <fullName evidence="6">Aminotransferase class I/classII large domain-containing protein</fullName>
    </recommendedName>
</protein>
<organism evidence="7">
    <name type="scientific">marine metagenome</name>
    <dbReference type="NCBI Taxonomy" id="408172"/>
    <lineage>
        <taxon>unclassified sequences</taxon>
        <taxon>metagenomes</taxon>
        <taxon>ecological metagenomes</taxon>
    </lineage>
</organism>
<evidence type="ECO:0000256" key="3">
    <source>
        <dbReference type="ARBA" id="ARBA00022576"/>
    </source>
</evidence>
<keyword evidence="3" id="KW-0032">Aminotransferase</keyword>
<dbReference type="Gene3D" id="3.90.1150.10">
    <property type="entry name" value="Aspartate Aminotransferase, domain 1"/>
    <property type="match status" value="1"/>
</dbReference>
<name>A0A382KD83_9ZZZZ</name>
<evidence type="ECO:0000256" key="5">
    <source>
        <dbReference type="ARBA" id="ARBA00022898"/>
    </source>
</evidence>
<dbReference type="AlphaFoldDB" id="A0A382KD83"/>
<proteinExistence type="inferred from homology"/>
<evidence type="ECO:0000256" key="4">
    <source>
        <dbReference type="ARBA" id="ARBA00022679"/>
    </source>
</evidence>
<dbReference type="EMBL" id="UINC01080219">
    <property type="protein sequence ID" value="SVC22954.1"/>
    <property type="molecule type" value="Genomic_DNA"/>
</dbReference>
<dbReference type="PRINTS" id="PR00753">
    <property type="entry name" value="ACCSYNTHASE"/>
</dbReference>
<dbReference type="GO" id="GO:0008483">
    <property type="term" value="F:transaminase activity"/>
    <property type="evidence" value="ECO:0007669"/>
    <property type="project" value="UniProtKB-KW"/>
</dbReference>
<keyword evidence="5" id="KW-0663">Pyridoxal phosphate</keyword>
<dbReference type="Gene3D" id="3.40.640.10">
    <property type="entry name" value="Type I PLP-dependent aspartate aminotransferase-like (Major domain)"/>
    <property type="match status" value="1"/>
</dbReference>
<evidence type="ECO:0000256" key="2">
    <source>
        <dbReference type="ARBA" id="ARBA00007441"/>
    </source>
</evidence>
<evidence type="ECO:0000256" key="1">
    <source>
        <dbReference type="ARBA" id="ARBA00001933"/>
    </source>
</evidence>
<reference evidence="7" key="1">
    <citation type="submission" date="2018-05" db="EMBL/GenBank/DDBJ databases">
        <authorList>
            <person name="Lanie J.A."/>
            <person name="Ng W.-L."/>
            <person name="Kazmierczak K.M."/>
            <person name="Andrzejewski T.M."/>
            <person name="Davidsen T.M."/>
            <person name="Wayne K.J."/>
            <person name="Tettelin H."/>
            <person name="Glass J.I."/>
            <person name="Rusch D."/>
            <person name="Podicherti R."/>
            <person name="Tsui H.-C.T."/>
            <person name="Winkler M.E."/>
        </authorList>
    </citation>
    <scope>NUCLEOTIDE SEQUENCE</scope>
</reference>
<feature type="non-terminal residue" evidence="7">
    <location>
        <position position="361"/>
    </location>
</feature>
<dbReference type="PANTHER" id="PTHR46383:SF1">
    <property type="entry name" value="ASPARTATE AMINOTRANSFERASE"/>
    <property type="match status" value="1"/>
</dbReference>
<evidence type="ECO:0000259" key="6">
    <source>
        <dbReference type="Pfam" id="PF00155"/>
    </source>
</evidence>
<dbReference type="InterPro" id="IPR050596">
    <property type="entry name" value="AspAT/PAT-like"/>
</dbReference>
<dbReference type="GO" id="GO:0006520">
    <property type="term" value="P:amino acid metabolic process"/>
    <property type="evidence" value="ECO:0007669"/>
    <property type="project" value="InterPro"/>
</dbReference>
<evidence type="ECO:0000313" key="7">
    <source>
        <dbReference type="EMBL" id="SVC22954.1"/>
    </source>
</evidence>
<sequence length="361" mass="39130">MTFISSRLDRIAPSPTMAVTARARQLKAEGRDVIGLGAGEPDFDTPDHVKEAAAKAMKDGCTKYTDVPGTIELREAVCAKFERENDLIYTPDQIQVACGGKQNIYNAIMASVEEGDEVIIPAPYWVSYPDIVLLAGGTPVIVVCEVENGFKIEPEDLEAAITPKTKWLVLNSPSNPTGAAYSKDQMRALAEVLMRHPHVWVMADDIYEHIVYDGFDFSSIAQVEPGLYSRTATLNGLSKSFSMTGWRIGYAAGPLDLIKAMNKIQSQSTSHTSSISQAASVVALNGPLDFLAERNAVFKERRDLVVSMLNQASGIECLTPEGAFYVYPKCKSLIGKVTPDGKVLATDDDIAAYLLEAEGVA</sequence>
<keyword evidence="4" id="KW-0808">Transferase</keyword>
<comment type="cofactor">
    <cofactor evidence="1">
        <name>pyridoxal 5'-phosphate</name>
        <dbReference type="ChEBI" id="CHEBI:597326"/>
    </cofactor>
</comment>
<feature type="domain" description="Aminotransferase class I/classII large" evidence="6">
    <location>
        <begin position="32"/>
        <end position="360"/>
    </location>
</feature>
<dbReference type="GO" id="GO:0030170">
    <property type="term" value="F:pyridoxal phosphate binding"/>
    <property type="evidence" value="ECO:0007669"/>
    <property type="project" value="InterPro"/>
</dbReference>
<accession>A0A382KD83</accession>
<dbReference type="PANTHER" id="PTHR46383">
    <property type="entry name" value="ASPARTATE AMINOTRANSFERASE"/>
    <property type="match status" value="1"/>
</dbReference>